<gene>
    <name evidence="2" type="ORF">QRD43_05880</name>
</gene>
<evidence type="ECO:0000313" key="2">
    <source>
        <dbReference type="EMBL" id="MDL5031431.1"/>
    </source>
</evidence>
<accession>A0ABT7LF10</accession>
<dbReference type="EMBL" id="JASVDS010000002">
    <property type="protein sequence ID" value="MDL5031431.1"/>
    <property type="molecule type" value="Genomic_DNA"/>
</dbReference>
<reference evidence="2 3" key="1">
    <citation type="submission" date="2023-06" db="EMBL/GenBank/DDBJ databases">
        <title>Pelomonas sp. APW6 16S ribosomal RNA gene genome sequencing and assembly.</title>
        <authorList>
            <person name="Woo H."/>
        </authorList>
    </citation>
    <scope>NUCLEOTIDE SEQUENCE [LARGE SCALE GENOMIC DNA]</scope>
    <source>
        <strain evidence="2 3">APW6</strain>
    </source>
</reference>
<dbReference type="RefSeq" id="WP_285981564.1">
    <property type="nucleotide sequence ID" value="NZ_JASVDS010000002.1"/>
</dbReference>
<feature type="compositionally biased region" description="Polar residues" evidence="1">
    <location>
        <begin position="12"/>
        <end position="21"/>
    </location>
</feature>
<sequence>MTQIASGISGATRAQATTFGESGQAIPRLGPTTSPSASLVEASAAAVGLTRSVQALYDSTALFQLTSP</sequence>
<keyword evidence="3" id="KW-1185">Reference proteome</keyword>
<feature type="region of interest" description="Disordered" evidence="1">
    <location>
        <begin position="1"/>
        <end position="35"/>
    </location>
</feature>
<evidence type="ECO:0000313" key="3">
    <source>
        <dbReference type="Proteomes" id="UP001238603"/>
    </source>
</evidence>
<evidence type="ECO:0000256" key="1">
    <source>
        <dbReference type="SAM" id="MobiDB-lite"/>
    </source>
</evidence>
<protein>
    <submittedName>
        <fullName evidence="2">Uncharacterized protein</fullName>
    </submittedName>
</protein>
<organism evidence="2 3">
    <name type="scientific">Roseateles subflavus</name>
    <dbReference type="NCBI Taxonomy" id="3053353"/>
    <lineage>
        <taxon>Bacteria</taxon>
        <taxon>Pseudomonadati</taxon>
        <taxon>Pseudomonadota</taxon>
        <taxon>Betaproteobacteria</taxon>
        <taxon>Burkholderiales</taxon>
        <taxon>Sphaerotilaceae</taxon>
        <taxon>Roseateles</taxon>
    </lineage>
</organism>
<dbReference type="Proteomes" id="UP001238603">
    <property type="component" value="Unassembled WGS sequence"/>
</dbReference>
<name>A0ABT7LF10_9BURK</name>
<proteinExistence type="predicted"/>
<comment type="caution">
    <text evidence="2">The sequence shown here is derived from an EMBL/GenBank/DDBJ whole genome shotgun (WGS) entry which is preliminary data.</text>
</comment>